<feature type="domain" description="Ig-like" evidence="5">
    <location>
        <begin position="1089"/>
        <end position="1178"/>
    </location>
</feature>
<feature type="domain" description="Ig-like" evidence="5">
    <location>
        <begin position="290"/>
        <end position="373"/>
    </location>
</feature>
<dbReference type="EMBL" id="JAIQCJ010001811">
    <property type="protein sequence ID" value="KAJ8787377.1"/>
    <property type="molecule type" value="Genomic_DNA"/>
</dbReference>
<keyword evidence="2" id="KW-0963">Cytoplasm</keyword>
<gene>
    <name evidence="6" type="ORF">J1605_023037</name>
</gene>
<feature type="domain" description="Ig-like" evidence="5">
    <location>
        <begin position="642"/>
        <end position="725"/>
    </location>
</feature>
<evidence type="ECO:0000256" key="3">
    <source>
        <dbReference type="ARBA" id="ARBA00022553"/>
    </source>
</evidence>
<evidence type="ECO:0000256" key="1">
    <source>
        <dbReference type="ARBA" id="ARBA00004496"/>
    </source>
</evidence>
<feature type="domain" description="Ig-like" evidence="5">
    <location>
        <begin position="202"/>
        <end position="285"/>
    </location>
</feature>
<dbReference type="InterPro" id="IPR036179">
    <property type="entry name" value="Ig-like_dom_sf"/>
</dbReference>
<protein>
    <recommendedName>
        <fullName evidence="5">Ig-like domain-containing protein</fullName>
    </recommendedName>
</protein>
<dbReference type="InterPro" id="IPR003599">
    <property type="entry name" value="Ig_sub"/>
</dbReference>
<dbReference type="InterPro" id="IPR013783">
    <property type="entry name" value="Ig-like_fold"/>
</dbReference>
<dbReference type="PROSITE" id="PS50835">
    <property type="entry name" value="IG_LIKE"/>
    <property type="match status" value="14"/>
</dbReference>
<feature type="domain" description="Ig-like" evidence="5">
    <location>
        <begin position="466"/>
        <end position="549"/>
    </location>
</feature>
<dbReference type="Pfam" id="PF07679">
    <property type="entry name" value="I-set"/>
    <property type="match status" value="15"/>
</dbReference>
<comment type="caution">
    <text evidence="6">The sequence shown here is derived from an EMBL/GenBank/DDBJ whole genome shotgun (WGS) entry which is preliminary data.</text>
</comment>
<feature type="domain" description="Ig-like" evidence="5">
    <location>
        <begin position="114"/>
        <end position="197"/>
    </location>
</feature>
<dbReference type="InterPro" id="IPR052385">
    <property type="entry name" value="Obscurin/Obscurin-like_Reg"/>
</dbReference>
<evidence type="ECO:0000313" key="7">
    <source>
        <dbReference type="Proteomes" id="UP001159641"/>
    </source>
</evidence>
<dbReference type="FunFam" id="2.60.40.10:FF:000228">
    <property type="entry name" value="obscurin isoform X4"/>
    <property type="match status" value="9"/>
</dbReference>
<keyword evidence="7" id="KW-1185">Reference proteome</keyword>
<dbReference type="SUPFAM" id="SSF48726">
    <property type="entry name" value="Immunoglobulin"/>
    <property type="match status" value="16"/>
</dbReference>
<sequence length="1476" mass="159487">MMDTGEYSCVCGQERTLAVLTVRALPAKFTKGLKNEEAMEGATATLRCELSKAAPVEWRKGPETLKPGDRVSLKQDGAKCELQIHGLVVADAGEYSCVCGQERTSATLGIRALPARFIQDLKTKEATEGATATLHCELSKEAPVEWRKGPETLRARDRVRLRQDGAMCELEIRGLVVADAGEYSCVCGQEKTSAVLTVKALPAEFIGRLRSKEATEGTTATLHCELSKEAPVEWRKGPETLRAGDRVSLRQDGAVCELEIRGLTVEDAGEYSCVCGQERTSATLTVRGLPAKFTKGLRKEEAMEGTTATLRCELSKAAPVEWRKGPEALRAGDRVSLRQDGAVCELEIRDLVVADAGEYSCVCGLEKTSSTLTVTALPTKFTKGLRKEEATEGATATLQCELSKAAPVEWRKGPETLRAGDRVSLRQDGAVCELEIHDLTGEDAGEYSCVCGQERTSATLTVRGLPAKFTKGVKKEEATEGATVTLCCELNKAAPVEWRKGPETLRAGDRVSLRQDGAVCELEIRDLVVADAGEYSCVCGLEKTSSTLTVTALPTKFTKGLRKEEAIEGTTATLHCELSKAAPVEWRKGPETLRAGDRVSLRQDGAVCELEIHDLTGEDAGEYSCVCGQERTSATLTVRGLPAKFTKGLRKEEATEGATATLHCVLSKTAPVEWRKGPETLRAGDRVSLRQDGAVCELEIHDLTEEDAGEYSCVCGQERTSATLTIRAPQVVFRKPLQSLQAEEGTSASLRCELSEPSAAVVWSKGGLELQADERWEPQQQGHMAELVLRDLRREDTGEYTCTCGSQATSATLTVTVAPVRFLRELQAQEVDEGATAHLRCELSRAGASVEWRKGSLQLFPCAKYQMVLEGTAAELLVHGAEQEDAGHYTCDTGHAQSTASLSVRAPRPTFKTELQSAEQEAGGVAQLCCQLNDSEPGAPVLWLKEGVELQGSPKYEMRCKGATCELLIHGLEAKDAGEYACMVGSQKTLASLKVKEPEVTIVRGLVDTEVQADGEAEFSCEVSRAEAVDVEWRLQGLPLQSNEVTEVAVRGGRTHTLRLKSVTPEDAGIVSFHVGLHTSSAQLTVTAPEVTILEPLQDVQLSEGQDAHFQCRLSRALGQEARWALGGVPLQTNEMNDITVEHGTLHLLTLHKVTSEDAGTISFQVGSCRSEAQLKVTEAAPCLVRGLQNVDVFAGEVATFSCEVSRAGGPEAHWWLDGTLLQDGPQSAISVHDGTFHSLTLSGLGVADSGTITFRAGPLVSRAKLLVKGTSRWNPALCWSFCPCCPCTLPAGSQDPTVEVVSAMQDLAVEEGGPAELLCQYSRPVQATWKMDEQEVCADGRRVIIEQDWTVARLSFRPALPCDSGIYTCEAAGTRVVALLQVQAKNTVVRGLENVEAPEGGEALFECLLSWPEVAAHTWLLDDEPVRTSENAEVVYFEDGLRHLLLLRNLRPQDSCRVTFLAGDMVTSAFLTVRG</sequence>
<feature type="domain" description="Ig-like" evidence="5">
    <location>
        <begin position="819"/>
        <end position="903"/>
    </location>
</feature>
<feature type="domain" description="Ig-like" evidence="5">
    <location>
        <begin position="909"/>
        <end position="1001"/>
    </location>
</feature>
<dbReference type="InterPro" id="IPR007110">
    <property type="entry name" value="Ig-like_dom"/>
</dbReference>
<keyword evidence="4" id="KW-1015">Disulfide bond</keyword>
<dbReference type="FunFam" id="2.60.40.10:FF:000421">
    <property type="entry name" value="LOW QUALITY PROTEIN: obscurin"/>
    <property type="match status" value="3"/>
</dbReference>
<dbReference type="FunFam" id="2.60.40.10:FF:000523">
    <property type="entry name" value="obscurin isoform X4"/>
    <property type="match status" value="1"/>
</dbReference>
<name>A0AB34H7H5_ESCRO</name>
<feature type="domain" description="Ig-like" evidence="5">
    <location>
        <begin position="378"/>
        <end position="461"/>
    </location>
</feature>
<evidence type="ECO:0000256" key="2">
    <source>
        <dbReference type="ARBA" id="ARBA00022490"/>
    </source>
</evidence>
<accession>A0AB34H7H5</accession>
<feature type="domain" description="Ig-like" evidence="5">
    <location>
        <begin position="1297"/>
        <end position="1372"/>
    </location>
</feature>
<dbReference type="InterPro" id="IPR013098">
    <property type="entry name" value="Ig_I-set"/>
</dbReference>
<evidence type="ECO:0000256" key="4">
    <source>
        <dbReference type="ARBA" id="ARBA00023157"/>
    </source>
</evidence>
<proteinExistence type="predicted"/>
<evidence type="ECO:0000259" key="5">
    <source>
        <dbReference type="PROSITE" id="PS50835"/>
    </source>
</evidence>
<dbReference type="SMART" id="SM00409">
    <property type="entry name" value="IG"/>
    <property type="match status" value="16"/>
</dbReference>
<dbReference type="PANTHER" id="PTHR35971">
    <property type="entry name" value="SI:DKEY-31G6.6"/>
    <property type="match status" value="1"/>
</dbReference>
<evidence type="ECO:0000313" key="6">
    <source>
        <dbReference type="EMBL" id="KAJ8787377.1"/>
    </source>
</evidence>
<dbReference type="CDD" id="cd00096">
    <property type="entry name" value="Ig"/>
    <property type="match status" value="1"/>
</dbReference>
<feature type="domain" description="Ig-like" evidence="5">
    <location>
        <begin position="26"/>
        <end position="109"/>
    </location>
</feature>
<dbReference type="Proteomes" id="UP001159641">
    <property type="component" value="Unassembled WGS sequence"/>
</dbReference>
<feature type="domain" description="Ig-like" evidence="5">
    <location>
        <begin position="729"/>
        <end position="814"/>
    </location>
</feature>
<comment type="subcellular location">
    <subcellularLocation>
        <location evidence="1">Cytoplasm</location>
    </subcellularLocation>
</comment>
<dbReference type="InterPro" id="IPR003598">
    <property type="entry name" value="Ig_sub2"/>
</dbReference>
<keyword evidence="3" id="KW-0597">Phosphoprotein</keyword>
<dbReference type="SMART" id="SM00408">
    <property type="entry name" value="IGc2"/>
    <property type="match status" value="13"/>
</dbReference>
<dbReference type="PANTHER" id="PTHR35971:SF5">
    <property type="entry name" value="OBSCURIN LIKE CYTOSKELETAL ADAPTOR 1"/>
    <property type="match status" value="1"/>
</dbReference>
<dbReference type="Gene3D" id="2.60.40.10">
    <property type="entry name" value="Immunoglobulins"/>
    <property type="match status" value="16"/>
</dbReference>
<feature type="domain" description="Ig-like" evidence="5">
    <location>
        <begin position="554"/>
        <end position="637"/>
    </location>
</feature>
<reference evidence="6 7" key="1">
    <citation type="submission" date="2022-11" db="EMBL/GenBank/DDBJ databases">
        <title>Whole genome sequence of Eschrichtius robustus ER-17-0199.</title>
        <authorList>
            <person name="Bruniche-Olsen A."/>
            <person name="Black A.N."/>
            <person name="Fields C.J."/>
            <person name="Walden K."/>
            <person name="Dewoody J.A."/>
        </authorList>
    </citation>
    <scope>NUCLEOTIDE SEQUENCE [LARGE SCALE GENOMIC DNA]</scope>
    <source>
        <strain evidence="6">ER-17-0199</strain>
        <tissue evidence="6">Blubber</tissue>
    </source>
</reference>
<dbReference type="GO" id="GO:0005737">
    <property type="term" value="C:cytoplasm"/>
    <property type="evidence" value="ECO:0007669"/>
    <property type="project" value="UniProtKB-SubCell"/>
</dbReference>
<organism evidence="6 7">
    <name type="scientific">Eschrichtius robustus</name>
    <name type="common">California gray whale</name>
    <name type="synonym">Eschrichtius gibbosus</name>
    <dbReference type="NCBI Taxonomy" id="9764"/>
    <lineage>
        <taxon>Eukaryota</taxon>
        <taxon>Metazoa</taxon>
        <taxon>Chordata</taxon>
        <taxon>Craniata</taxon>
        <taxon>Vertebrata</taxon>
        <taxon>Euteleostomi</taxon>
        <taxon>Mammalia</taxon>
        <taxon>Eutheria</taxon>
        <taxon>Laurasiatheria</taxon>
        <taxon>Artiodactyla</taxon>
        <taxon>Whippomorpha</taxon>
        <taxon>Cetacea</taxon>
        <taxon>Mysticeti</taxon>
        <taxon>Eschrichtiidae</taxon>
        <taxon>Eschrichtius</taxon>
    </lineage>
</organism>
<feature type="domain" description="Ig-like" evidence="5">
    <location>
        <begin position="1182"/>
        <end position="1254"/>
    </location>
</feature>
<dbReference type="FunFam" id="2.60.40.10:FF:000109">
    <property type="entry name" value="obscurin isoform X5"/>
    <property type="match status" value="1"/>
</dbReference>